<dbReference type="RefSeq" id="WP_142870721.1">
    <property type="nucleotide sequence ID" value="NZ_CP045503.2"/>
</dbReference>
<evidence type="ECO:0000256" key="1">
    <source>
        <dbReference type="SAM" id="SignalP"/>
    </source>
</evidence>
<feature type="chain" id="PRO_5046091094" evidence="1">
    <location>
        <begin position="29"/>
        <end position="342"/>
    </location>
</feature>
<dbReference type="InterPro" id="IPR031304">
    <property type="entry name" value="SLT_2"/>
</dbReference>
<dbReference type="Pfam" id="PF13406">
    <property type="entry name" value="SLT_2"/>
    <property type="match status" value="1"/>
</dbReference>
<dbReference type="PANTHER" id="PTHR30163:SF8">
    <property type="entry name" value="LYTIC MUREIN TRANSGLYCOSYLASE"/>
    <property type="match status" value="1"/>
</dbReference>
<accession>A0ABX6V5C8</accession>
<gene>
    <name evidence="3" type="ORF">FM038_010555</name>
</gene>
<dbReference type="InterPro" id="IPR011970">
    <property type="entry name" value="MltB_2"/>
</dbReference>
<dbReference type="Gene3D" id="1.10.8.350">
    <property type="entry name" value="Bacterial muramidase"/>
    <property type="match status" value="1"/>
</dbReference>
<dbReference type="PANTHER" id="PTHR30163">
    <property type="entry name" value="MEMBRANE-BOUND LYTIC MUREIN TRANSGLYCOSYLASE B"/>
    <property type="match status" value="1"/>
</dbReference>
<evidence type="ECO:0000313" key="3">
    <source>
        <dbReference type="EMBL" id="QPG57846.1"/>
    </source>
</evidence>
<sequence length="342" mass="38313">MVLKKLSLSWVSLLVTSLLLMPTVSVLASDNQSVTNFNDFLSQLEQEAKTLGINESILASTFSQIKLFKQSTPPRVHDKNTQVATRPQTLETYLPEIITEANVITVRAMYKEHKTELDALGDKYGIQPRFILALWGIESNFGAQRVSYPALSVIASLAYQGDQADFYRAEFFAALKILAQEQLEYRDLRASRTGGIGQTQMKPSQYLAHAQDGNGDGNKDVWNSSFDAMASAAAFLQHSGWKIKETWGRQVRTPENLDISLASLSVKKTFPQWSALGLTRFDGSKLPNRSDMQVSLIMPDGASGRKYLVYDNYRTLLAWKSSDYFAISVTNLSERIKYPQID</sequence>
<dbReference type="EMBL" id="CP045503">
    <property type="protein sequence ID" value="QPG57846.1"/>
    <property type="molecule type" value="Genomic_DNA"/>
</dbReference>
<name>A0ABX6V5C8_9GAMM</name>
<reference evidence="3" key="1">
    <citation type="submission" date="2021-07" db="EMBL/GenBank/DDBJ databases">
        <title>Shewanella sp. YLB-07 whole genome sequence.</title>
        <authorList>
            <person name="Yu L."/>
        </authorList>
    </citation>
    <scope>NUCLEOTIDE SEQUENCE</scope>
    <source>
        <strain evidence="3">YLB-08</strain>
    </source>
</reference>
<dbReference type="SUPFAM" id="SSF53955">
    <property type="entry name" value="Lysozyme-like"/>
    <property type="match status" value="1"/>
</dbReference>
<feature type="domain" description="Transglycosylase SLT" evidence="2">
    <location>
        <begin position="37"/>
        <end position="334"/>
    </location>
</feature>
<protein>
    <submittedName>
        <fullName evidence="3">Lytic murein transglycosylase</fullName>
    </submittedName>
</protein>
<keyword evidence="1" id="KW-0732">Signal</keyword>
<keyword evidence="4" id="KW-1185">Reference proteome</keyword>
<dbReference type="Gene3D" id="1.10.530.10">
    <property type="match status" value="1"/>
</dbReference>
<dbReference type="InterPro" id="IPR043426">
    <property type="entry name" value="MltB-like"/>
</dbReference>
<organism evidence="3 4">
    <name type="scientific">Shewanella eurypsychrophilus</name>
    <dbReference type="NCBI Taxonomy" id="2593656"/>
    <lineage>
        <taxon>Bacteria</taxon>
        <taxon>Pseudomonadati</taxon>
        <taxon>Pseudomonadota</taxon>
        <taxon>Gammaproteobacteria</taxon>
        <taxon>Alteromonadales</taxon>
        <taxon>Shewanellaceae</taxon>
        <taxon>Shewanella</taxon>
    </lineage>
</organism>
<feature type="signal peptide" evidence="1">
    <location>
        <begin position="1"/>
        <end position="28"/>
    </location>
</feature>
<dbReference type="Proteomes" id="UP000316416">
    <property type="component" value="Chromosome"/>
</dbReference>
<evidence type="ECO:0000259" key="2">
    <source>
        <dbReference type="Pfam" id="PF13406"/>
    </source>
</evidence>
<evidence type="ECO:0000313" key="4">
    <source>
        <dbReference type="Proteomes" id="UP000316416"/>
    </source>
</evidence>
<dbReference type="NCBIfam" id="TIGR02283">
    <property type="entry name" value="MltB_2"/>
    <property type="match status" value="1"/>
</dbReference>
<proteinExistence type="predicted"/>
<dbReference type="InterPro" id="IPR023346">
    <property type="entry name" value="Lysozyme-like_dom_sf"/>
</dbReference>